<dbReference type="InterPro" id="IPR001920">
    <property type="entry name" value="Asp/Glu_race"/>
</dbReference>
<dbReference type="Proteomes" id="UP000191025">
    <property type="component" value="Unassembled WGS sequence"/>
</dbReference>
<accession>A0A1V4GKD3</accession>
<dbReference type="Proteomes" id="UP000254107">
    <property type="component" value="Unassembled WGS sequence"/>
</dbReference>
<dbReference type="RefSeq" id="WP_062500932.1">
    <property type="nucleotide sequence ID" value="NZ_JBPAGO010000001.1"/>
</dbReference>
<evidence type="ECO:0000256" key="2">
    <source>
        <dbReference type="ARBA" id="ARBA00023235"/>
    </source>
</evidence>
<gene>
    <name evidence="4" type="primary">ygeA</name>
    <name evidence="3" type="ORF">B5J94_13755</name>
    <name evidence="4" type="ORF">NCTC7911_00564</name>
</gene>
<proteinExistence type="inferred from homology"/>
<protein>
    <submittedName>
        <fullName evidence="3">Aspartate/glutamate racemase</fullName>
    </submittedName>
    <submittedName>
        <fullName evidence="4">Putative racemase</fullName>
    </submittedName>
</protein>
<name>A0A1V4GKD3_MORLA</name>
<dbReference type="NCBIfam" id="TIGR00035">
    <property type="entry name" value="asp_race"/>
    <property type="match status" value="1"/>
</dbReference>
<reference evidence="5" key="1">
    <citation type="submission" date="2017-03" db="EMBL/GenBank/DDBJ databases">
        <title>Draft genome sequence of Moraxella equi CCUG 4950T type strain.</title>
        <authorList>
            <person name="Salva-Serra F."/>
            <person name="Engstrom-Jakobsson H."/>
            <person name="Thorell K."/>
            <person name="Jaen-Luchoro D."/>
            <person name="Gonzales-Siles L."/>
            <person name="Karlsson R."/>
            <person name="Yazdan S."/>
            <person name="Boulund F."/>
            <person name="Johnning A."/>
            <person name="Engstrand L."/>
            <person name="Kristiansson E."/>
            <person name="Moore E."/>
        </authorList>
    </citation>
    <scope>NUCLEOTIDE SEQUENCE [LARGE SCALE GENOMIC DNA]</scope>
    <source>
        <strain evidence="5">CCUG 4441</strain>
    </source>
</reference>
<evidence type="ECO:0000313" key="3">
    <source>
        <dbReference type="EMBL" id="OPH33092.1"/>
    </source>
</evidence>
<dbReference type="SUPFAM" id="SSF53681">
    <property type="entry name" value="Aspartate/glutamate racemase"/>
    <property type="match status" value="2"/>
</dbReference>
<reference evidence="4 6" key="3">
    <citation type="submission" date="2018-06" db="EMBL/GenBank/DDBJ databases">
        <authorList>
            <consortium name="Pathogen Informatics"/>
            <person name="Doyle S."/>
        </authorList>
    </citation>
    <scope>NUCLEOTIDE SEQUENCE [LARGE SCALE GENOMIC DNA]</scope>
    <source>
        <strain evidence="4 6">NCTC7911</strain>
    </source>
</reference>
<evidence type="ECO:0000256" key="1">
    <source>
        <dbReference type="ARBA" id="ARBA00007847"/>
    </source>
</evidence>
<keyword evidence="2" id="KW-0413">Isomerase</keyword>
<dbReference type="InterPro" id="IPR015942">
    <property type="entry name" value="Asp/Glu/hydantoin_racemase"/>
</dbReference>
<dbReference type="Pfam" id="PF01177">
    <property type="entry name" value="Asp_Glu_race"/>
    <property type="match status" value="1"/>
</dbReference>
<dbReference type="PANTHER" id="PTHR21198">
    <property type="entry name" value="GLUTAMATE RACEMASE"/>
    <property type="match status" value="1"/>
</dbReference>
<evidence type="ECO:0000313" key="5">
    <source>
        <dbReference type="Proteomes" id="UP000191025"/>
    </source>
</evidence>
<dbReference type="Gene3D" id="3.40.50.1860">
    <property type="match status" value="2"/>
</dbReference>
<reference evidence="3" key="2">
    <citation type="submission" date="2017-03" db="EMBL/GenBank/DDBJ databases">
        <authorList>
            <person name="Afonso C.L."/>
            <person name="Miller P.J."/>
            <person name="Scott M.A."/>
            <person name="Spackman E."/>
            <person name="Goraichik I."/>
            <person name="Dimitrov K.M."/>
            <person name="Suarez D.L."/>
            <person name="Swayne D.E."/>
        </authorList>
    </citation>
    <scope>NUCLEOTIDE SEQUENCE</scope>
    <source>
        <strain evidence="3">CCUG 4441</strain>
    </source>
</reference>
<dbReference type="GeneID" id="302269221"/>
<dbReference type="PANTHER" id="PTHR21198:SF7">
    <property type="entry name" value="ASPARTATE-GLUTAMATE RACEMASE FAMILY"/>
    <property type="match status" value="1"/>
</dbReference>
<evidence type="ECO:0000313" key="4">
    <source>
        <dbReference type="EMBL" id="STY99191.1"/>
    </source>
</evidence>
<dbReference type="AlphaFoldDB" id="A0A1V4GKD3"/>
<dbReference type="EMBL" id="UGQC01000001">
    <property type="protein sequence ID" value="STY99191.1"/>
    <property type="molecule type" value="Genomic_DNA"/>
</dbReference>
<keyword evidence="6" id="KW-1185">Reference proteome</keyword>
<sequence length="230" mass="24780">MKTLGILGGMSPASTTTYYQVINDTVNHAKGANTTAPVIVYSVDFQKIVDCQRLGDWQTAGEILADMAVKLQSIGADGILLATNTMHKVAPAIVQAINVPFLSIIDATAHAICAKGFDKVALLGTAFVMEQDFYKNGLASFGIDCLVPSDSERADIHRIIFDELCVGVIKDSSKQTYLNIINRLKEQGAKGVILGCTEIGLLIGQDDLDLPVFDTAYLHAQMAVEFILKD</sequence>
<dbReference type="EMBL" id="MXAN01000137">
    <property type="protein sequence ID" value="OPH33092.1"/>
    <property type="molecule type" value="Genomic_DNA"/>
</dbReference>
<dbReference type="GO" id="GO:0047661">
    <property type="term" value="F:amino-acid racemase activity"/>
    <property type="evidence" value="ECO:0007669"/>
    <property type="project" value="InterPro"/>
</dbReference>
<dbReference type="InterPro" id="IPR004380">
    <property type="entry name" value="Asp_race"/>
</dbReference>
<organism evidence="3 5">
    <name type="scientific">Moraxella lacunata</name>
    <dbReference type="NCBI Taxonomy" id="477"/>
    <lineage>
        <taxon>Bacteria</taxon>
        <taxon>Pseudomonadati</taxon>
        <taxon>Pseudomonadota</taxon>
        <taxon>Gammaproteobacteria</taxon>
        <taxon>Moraxellales</taxon>
        <taxon>Moraxellaceae</taxon>
        <taxon>Moraxella</taxon>
    </lineage>
</organism>
<comment type="similarity">
    <text evidence="1">Belongs to the aspartate/glutamate racemases family.</text>
</comment>
<evidence type="ECO:0000313" key="6">
    <source>
        <dbReference type="Proteomes" id="UP000254107"/>
    </source>
</evidence>